<sequence>LRHLVMMRVLRVVGVVVGAMMAVASSAQTCKAPNEILRADGAQCECVKDFLGINCRQCRTERACNALDKNSHCAVGLAYSSSMKAKTYSCVLSETLQAVFNDGAMGLACDTTAQTCTMSVYKSATGPQGQHAIDCNMKECSFNGTTVSCASLMCTCTDLCSSISKQPVSLVAISDTTLKVNIEGSPLPLEGTCSASSCEQTKVMEELAGGDSASLPPPPPPQTYSKALIVSLAVVLVLLGASGLFVCCFYAMYMSKVRAAAAPSPSSLEDPLDHMPPNSPANIFTFADICCVATNPHDQPNLPSIFRRSGPCIHPPKTLIHDIRGSICRGQVLGLMGPSGSGKTTLLNALAGGSNGNTQFSGAISLDHEPLPANYRHLAAYVQQDDCLFPTLTVRESIEYSAFLRLPAMLSLYAKQQLVSKVLHELHLTHVADSRIGNATAIRGISGGERRRVSIAMELVTQPQMLFLDEPTSGLDSASANSLISLLSTVAKSGRMVILSVHQPSTKSFLKLDKVLLLAKGRIVYSGPTSTISTHFSSLGYPCPVNENIADHILDCATHAASIAALHDAYHPEELPVSSMDNSRQPLVEMTNHRSSVLELQVLFLRTLRNTFRQKSLFVMHVGISVFLGVVTGLIFMGLEDNLAGFQNRMGAFFFTLTFFGFGTLSSMDAFIAERPLFVKEAGAKYYSAWSYYVAKASIDLASLRVLPAIIFASIFYYLMGLNAPLDRFLLFTTTLVLFNVAVGSMSTFVSIGSKTVGIANLVATVVLLQNVLFGGFLLNVQTMSPGAGWMQWLSMFKYAFEVMMTNELSGLLLTFDASGYVSVPVYGEVYLKTLGMDIANQMRDVVLLVVIAAMFNVASFVLLHFQVPRPMKWSVQDTAKAVSRDSSTFRLSTGVRDSVYAQERPHAGKPELAHTSSYTDASTTRTTATTKSGIISHSQSFPVPTKSAVEDDAKLVALVELIQKCVDTIHEIKIEVDSAAATLHQRHTAPCAS</sequence>
<keyword evidence="6 9" id="KW-1133">Transmembrane helix</keyword>
<dbReference type="EMBL" id="MZMZ02003609">
    <property type="protein sequence ID" value="RQM21241.1"/>
    <property type="molecule type" value="Genomic_DNA"/>
</dbReference>
<feature type="transmembrane region" description="Helical" evidence="9">
    <location>
        <begin position="651"/>
        <end position="672"/>
    </location>
</feature>
<dbReference type="GO" id="GO:0140359">
    <property type="term" value="F:ABC-type transporter activity"/>
    <property type="evidence" value="ECO:0007669"/>
    <property type="project" value="InterPro"/>
</dbReference>
<evidence type="ECO:0000256" key="9">
    <source>
        <dbReference type="SAM" id="Phobius"/>
    </source>
</evidence>
<feature type="compositionally biased region" description="Basic and acidic residues" evidence="8">
    <location>
        <begin position="904"/>
        <end position="913"/>
    </location>
</feature>
<dbReference type="VEuPathDB" id="FungiDB:H257_17503"/>
<feature type="transmembrane region" description="Helical" evidence="9">
    <location>
        <begin position="729"/>
        <end position="752"/>
    </location>
</feature>
<dbReference type="InterPro" id="IPR043926">
    <property type="entry name" value="ABCG_dom"/>
</dbReference>
<feature type="transmembrane region" description="Helical" evidence="9">
    <location>
        <begin position="693"/>
        <end position="717"/>
    </location>
</feature>
<organism evidence="12 13">
    <name type="scientific">Aphanomyces astaci</name>
    <name type="common">Crayfish plague agent</name>
    <dbReference type="NCBI Taxonomy" id="112090"/>
    <lineage>
        <taxon>Eukaryota</taxon>
        <taxon>Sar</taxon>
        <taxon>Stramenopiles</taxon>
        <taxon>Oomycota</taxon>
        <taxon>Saprolegniomycetes</taxon>
        <taxon>Saprolegniales</taxon>
        <taxon>Verrucalvaceae</taxon>
        <taxon>Aphanomyces</taxon>
    </lineage>
</organism>
<feature type="chain" id="PRO_5019454627" description="ABC transporter domain-containing protein" evidence="10">
    <location>
        <begin position="28"/>
        <end position="994"/>
    </location>
</feature>
<dbReference type="GO" id="GO:0005524">
    <property type="term" value="F:ATP binding"/>
    <property type="evidence" value="ECO:0007669"/>
    <property type="project" value="UniProtKB-KW"/>
</dbReference>
<feature type="transmembrane region" description="Helical" evidence="9">
    <location>
        <begin position="846"/>
        <end position="866"/>
    </location>
</feature>
<keyword evidence="4" id="KW-0547">Nucleotide-binding</keyword>
<dbReference type="AlphaFoldDB" id="A0A425CWB5"/>
<comment type="subcellular location">
    <subcellularLocation>
        <location evidence="1">Membrane</location>
        <topology evidence="1">Multi-pass membrane protein</topology>
    </subcellularLocation>
</comment>
<feature type="transmembrane region" description="Helical" evidence="9">
    <location>
        <begin position="617"/>
        <end position="639"/>
    </location>
</feature>
<evidence type="ECO:0000256" key="1">
    <source>
        <dbReference type="ARBA" id="ARBA00004141"/>
    </source>
</evidence>
<evidence type="ECO:0000256" key="3">
    <source>
        <dbReference type="ARBA" id="ARBA00022692"/>
    </source>
</evidence>
<evidence type="ECO:0000313" key="13">
    <source>
        <dbReference type="Proteomes" id="UP000284702"/>
    </source>
</evidence>
<dbReference type="InterPro" id="IPR013525">
    <property type="entry name" value="ABC2_TM"/>
</dbReference>
<dbReference type="GO" id="GO:0016887">
    <property type="term" value="F:ATP hydrolysis activity"/>
    <property type="evidence" value="ECO:0007669"/>
    <property type="project" value="InterPro"/>
</dbReference>
<feature type="transmembrane region" description="Helical" evidence="9">
    <location>
        <begin position="759"/>
        <end position="781"/>
    </location>
</feature>
<keyword evidence="3 9" id="KW-0812">Transmembrane</keyword>
<dbReference type="PANTHER" id="PTHR48041:SF2">
    <property type="entry name" value="ATP-DEPENDENT PERMEASE-RELATED"/>
    <property type="match status" value="1"/>
</dbReference>
<keyword evidence="7 9" id="KW-0472">Membrane</keyword>
<dbReference type="PANTHER" id="PTHR48041">
    <property type="entry name" value="ABC TRANSPORTER G FAMILY MEMBER 28"/>
    <property type="match status" value="1"/>
</dbReference>
<evidence type="ECO:0000256" key="4">
    <source>
        <dbReference type="ARBA" id="ARBA00022741"/>
    </source>
</evidence>
<name>A0A425CWB5_APHAT</name>
<keyword evidence="13" id="KW-1185">Reference proteome</keyword>
<proteinExistence type="predicted"/>
<dbReference type="InterPro" id="IPR027417">
    <property type="entry name" value="P-loop_NTPase"/>
</dbReference>
<feature type="signal peptide" evidence="10">
    <location>
        <begin position="1"/>
        <end position="27"/>
    </location>
</feature>
<dbReference type="VEuPathDB" id="FungiDB:H257_17504"/>
<dbReference type="Pfam" id="PF19055">
    <property type="entry name" value="ABC2_membrane_7"/>
    <property type="match status" value="1"/>
</dbReference>
<evidence type="ECO:0000256" key="10">
    <source>
        <dbReference type="SAM" id="SignalP"/>
    </source>
</evidence>
<dbReference type="PROSITE" id="PS00211">
    <property type="entry name" value="ABC_TRANSPORTER_1"/>
    <property type="match status" value="1"/>
</dbReference>
<evidence type="ECO:0000256" key="5">
    <source>
        <dbReference type="ARBA" id="ARBA00022840"/>
    </source>
</evidence>
<dbReference type="InterPro" id="IPR003439">
    <property type="entry name" value="ABC_transporter-like_ATP-bd"/>
</dbReference>
<dbReference type="Pfam" id="PF01061">
    <property type="entry name" value="ABC2_membrane"/>
    <property type="match status" value="1"/>
</dbReference>
<evidence type="ECO:0000256" key="8">
    <source>
        <dbReference type="SAM" id="MobiDB-lite"/>
    </source>
</evidence>
<dbReference type="InterPro" id="IPR017871">
    <property type="entry name" value="ABC_transporter-like_CS"/>
</dbReference>
<dbReference type="GO" id="GO:0016020">
    <property type="term" value="C:membrane"/>
    <property type="evidence" value="ECO:0007669"/>
    <property type="project" value="UniProtKB-SubCell"/>
</dbReference>
<accession>A0A425CWB5</accession>
<evidence type="ECO:0000256" key="7">
    <source>
        <dbReference type="ARBA" id="ARBA00023136"/>
    </source>
</evidence>
<reference evidence="12" key="1">
    <citation type="submission" date="2018-07" db="EMBL/GenBank/DDBJ databases">
        <title>Annotation of Aphanomyces astaci genome assembly.</title>
        <authorList>
            <person name="Studholme D.J."/>
        </authorList>
    </citation>
    <scope>NUCLEOTIDE SEQUENCE [LARGE SCALE GENOMIC DNA]</scope>
    <source>
        <strain evidence="12">Pc</strain>
    </source>
</reference>
<feature type="non-terminal residue" evidence="12">
    <location>
        <position position="1"/>
    </location>
</feature>
<dbReference type="SMART" id="SM00382">
    <property type="entry name" value="AAA"/>
    <property type="match status" value="1"/>
</dbReference>
<dbReference type="Gene3D" id="3.40.50.300">
    <property type="entry name" value="P-loop containing nucleotide triphosphate hydrolases"/>
    <property type="match status" value="1"/>
</dbReference>
<dbReference type="InterPro" id="IPR003593">
    <property type="entry name" value="AAA+_ATPase"/>
</dbReference>
<evidence type="ECO:0000256" key="6">
    <source>
        <dbReference type="ARBA" id="ARBA00022989"/>
    </source>
</evidence>
<evidence type="ECO:0000256" key="2">
    <source>
        <dbReference type="ARBA" id="ARBA00022448"/>
    </source>
</evidence>
<evidence type="ECO:0000313" key="12">
    <source>
        <dbReference type="EMBL" id="RQM21241.1"/>
    </source>
</evidence>
<feature type="transmembrane region" description="Helical" evidence="9">
    <location>
        <begin position="227"/>
        <end position="253"/>
    </location>
</feature>
<comment type="caution">
    <text evidence="12">The sequence shown here is derived from an EMBL/GenBank/DDBJ whole genome shotgun (WGS) entry which is preliminary data.</text>
</comment>
<evidence type="ECO:0000259" key="11">
    <source>
        <dbReference type="PROSITE" id="PS50893"/>
    </source>
</evidence>
<dbReference type="PROSITE" id="PS50893">
    <property type="entry name" value="ABC_TRANSPORTER_2"/>
    <property type="match status" value="1"/>
</dbReference>
<dbReference type="Proteomes" id="UP000284702">
    <property type="component" value="Unassembled WGS sequence"/>
</dbReference>
<keyword evidence="5" id="KW-0067">ATP-binding</keyword>
<feature type="domain" description="ABC transporter" evidence="11">
    <location>
        <begin position="300"/>
        <end position="545"/>
    </location>
</feature>
<dbReference type="InterPro" id="IPR050352">
    <property type="entry name" value="ABCG_transporters"/>
</dbReference>
<keyword evidence="10" id="KW-0732">Signal</keyword>
<keyword evidence="2" id="KW-0813">Transport</keyword>
<dbReference type="SUPFAM" id="SSF52540">
    <property type="entry name" value="P-loop containing nucleoside triphosphate hydrolases"/>
    <property type="match status" value="1"/>
</dbReference>
<protein>
    <recommendedName>
        <fullName evidence="11">ABC transporter domain-containing protein</fullName>
    </recommendedName>
</protein>
<gene>
    <name evidence="12" type="ORF">B5M09_009066</name>
</gene>
<feature type="compositionally biased region" description="Low complexity" evidence="8">
    <location>
        <begin position="916"/>
        <end position="933"/>
    </location>
</feature>
<feature type="region of interest" description="Disordered" evidence="8">
    <location>
        <begin position="904"/>
        <end position="934"/>
    </location>
</feature>
<dbReference type="Pfam" id="PF00005">
    <property type="entry name" value="ABC_tran"/>
    <property type="match status" value="1"/>
</dbReference>